<feature type="compositionally biased region" description="Low complexity" evidence="1">
    <location>
        <begin position="1"/>
        <end position="10"/>
    </location>
</feature>
<protein>
    <submittedName>
        <fullName evidence="2">Uncharacterized protein</fullName>
    </submittedName>
</protein>
<evidence type="ECO:0000313" key="2">
    <source>
        <dbReference type="EMBL" id="CAK4033202.1"/>
    </source>
</evidence>
<keyword evidence="3" id="KW-1185">Reference proteome</keyword>
<evidence type="ECO:0000313" key="3">
    <source>
        <dbReference type="Proteomes" id="UP001296104"/>
    </source>
</evidence>
<feature type="region of interest" description="Disordered" evidence="1">
    <location>
        <begin position="1"/>
        <end position="36"/>
    </location>
</feature>
<dbReference type="AlphaFoldDB" id="A0AAI9EE86"/>
<name>A0AAI9EE86_9PEZI</name>
<evidence type="ECO:0000256" key="1">
    <source>
        <dbReference type="SAM" id="MobiDB-lite"/>
    </source>
</evidence>
<accession>A0AAI9EE86</accession>
<organism evidence="2 3">
    <name type="scientific">Lecanosticta acicola</name>
    <dbReference type="NCBI Taxonomy" id="111012"/>
    <lineage>
        <taxon>Eukaryota</taxon>
        <taxon>Fungi</taxon>
        <taxon>Dikarya</taxon>
        <taxon>Ascomycota</taxon>
        <taxon>Pezizomycotina</taxon>
        <taxon>Dothideomycetes</taxon>
        <taxon>Dothideomycetidae</taxon>
        <taxon>Mycosphaerellales</taxon>
        <taxon>Mycosphaerellaceae</taxon>
        <taxon>Lecanosticta</taxon>
    </lineage>
</organism>
<feature type="non-terminal residue" evidence="2">
    <location>
        <position position="1"/>
    </location>
</feature>
<comment type="caution">
    <text evidence="2">The sequence shown here is derived from an EMBL/GenBank/DDBJ whole genome shotgun (WGS) entry which is preliminary data.</text>
</comment>
<reference evidence="2" key="1">
    <citation type="submission" date="2023-11" db="EMBL/GenBank/DDBJ databases">
        <authorList>
            <person name="Alioto T."/>
            <person name="Alioto T."/>
            <person name="Gomez Garrido J."/>
        </authorList>
    </citation>
    <scope>NUCLEOTIDE SEQUENCE</scope>
</reference>
<dbReference type="Proteomes" id="UP001296104">
    <property type="component" value="Unassembled WGS sequence"/>
</dbReference>
<feature type="non-terminal residue" evidence="2">
    <location>
        <position position="81"/>
    </location>
</feature>
<dbReference type="EMBL" id="CAVMBE010000080">
    <property type="protein sequence ID" value="CAK4033202.1"/>
    <property type="molecule type" value="Genomic_DNA"/>
</dbReference>
<proteinExistence type="predicted"/>
<sequence length="81" mass="8865">SSESAISSTHSSRECARASRCSARTSNSATRGSSVCAKHEEHHLVLRPRIQTRNQSSRGEFEHYLPEIDPSSYGSGALFTI</sequence>
<feature type="compositionally biased region" description="Low complexity" evidence="1">
    <location>
        <begin position="18"/>
        <end position="31"/>
    </location>
</feature>
<gene>
    <name evidence="2" type="ORF">LECACI_7A008354</name>
</gene>